<reference evidence="3" key="1">
    <citation type="journal article" date="2019" name="Int. J. Syst. Evol. Microbiol.">
        <title>The Global Catalogue of Microorganisms (GCM) 10K type strain sequencing project: providing services to taxonomists for standard genome sequencing and annotation.</title>
        <authorList>
            <consortium name="The Broad Institute Genomics Platform"/>
            <consortium name="The Broad Institute Genome Sequencing Center for Infectious Disease"/>
            <person name="Wu L."/>
            <person name="Ma J."/>
        </authorList>
    </citation>
    <scope>NUCLEOTIDE SEQUENCE [LARGE SCALE GENOMIC DNA]</scope>
    <source>
        <strain evidence="3">JCM 16898</strain>
    </source>
</reference>
<evidence type="ECO:0000313" key="3">
    <source>
        <dbReference type="Proteomes" id="UP001500689"/>
    </source>
</evidence>
<protein>
    <submittedName>
        <fullName evidence="2">Uncharacterized protein</fullName>
    </submittedName>
</protein>
<name>A0ABP6W3D1_9PSEU</name>
<accession>A0ABP6W3D1</accession>
<proteinExistence type="predicted"/>
<gene>
    <name evidence="2" type="ORF">GCM10022222_31820</name>
</gene>
<dbReference type="EMBL" id="BAAAZN010000006">
    <property type="protein sequence ID" value="GAA3545807.1"/>
    <property type="molecule type" value="Genomic_DNA"/>
</dbReference>
<feature type="region of interest" description="Disordered" evidence="1">
    <location>
        <begin position="47"/>
        <end position="78"/>
    </location>
</feature>
<comment type="caution">
    <text evidence="2">The sequence shown here is derived from an EMBL/GenBank/DDBJ whole genome shotgun (WGS) entry which is preliminary data.</text>
</comment>
<evidence type="ECO:0000313" key="2">
    <source>
        <dbReference type="EMBL" id="GAA3545807.1"/>
    </source>
</evidence>
<dbReference type="Proteomes" id="UP001500689">
    <property type="component" value="Unassembled WGS sequence"/>
</dbReference>
<evidence type="ECO:0000256" key="1">
    <source>
        <dbReference type="SAM" id="MobiDB-lite"/>
    </source>
</evidence>
<sequence length="78" mass="7972">MQFACFRHRRPDTGRVGEVHGDRVGGTAIGTDVGNYAVEGVRGTGSKYDGGSFVGEEPGSGRADPAACAGDEDDLAGQ</sequence>
<organism evidence="2 3">
    <name type="scientific">Amycolatopsis ultiminotia</name>
    <dbReference type="NCBI Taxonomy" id="543629"/>
    <lineage>
        <taxon>Bacteria</taxon>
        <taxon>Bacillati</taxon>
        <taxon>Actinomycetota</taxon>
        <taxon>Actinomycetes</taxon>
        <taxon>Pseudonocardiales</taxon>
        <taxon>Pseudonocardiaceae</taxon>
        <taxon>Amycolatopsis</taxon>
    </lineage>
</organism>
<keyword evidence="3" id="KW-1185">Reference proteome</keyword>